<evidence type="ECO:0000256" key="4">
    <source>
        <dbReference type="ARBA" id="ARBA00022989"/>
    </source>
</evidence>
<feature type="transmembrane region" description="Helical" evidence="7">
    <location>
        <begin position="511"/>
        <end position="532"/>
    </location>
</feature>
<dbReference type="GO" id="GO:0005886">
    <property type="term" value="C:plasma membrane"/>
    <property type="evidence" value="ECO:0007669"/>
    <property type="project" value="TreeGrafter"/>
</dbReference>
<accession>A0A9Q1BJK0</accession>
<evidence type="ECO:0000313" key="9">
    <source>
        <dbReference type="Proteomes" id="UP001152320"/>
    </source>
</evidence>
<proteinExistence type="inferred from homology"/>
<sequence length="653" mass="71955">MASPQKQLGAVDIVVIVFHFLVVLALGIWSSYKANRSSTTGYFLAGRSMSWWLVGLSLYVTNIGSGSFIGLAGTASASGYAVIAYEFTGLFCLLLLGFIFMPVYIASGINTVPEYLKLRFGSNRLQLFLAITSIVLTVLTALSSEMYAGTLIIQQTLGWNIYWSAIVLLSMTAVYTIAGGLTAVIYTDALQAVVMLVGAFILAIIALVEIGGLDALRVEFMSSIPNSTLYGSSPCGIPQESAWHIFRPANDPDYPWPGVMFGITLLSAYFFCTNQVFVQRSLAAKNITHSKAGSVLAAYLKLLPMLLMIWPGMISRALYTDEVACQSGEVCEEVCGNPAGCSDIAYLKLVLELMPTGLKGLMLAAMIAALMSSLTSTFNSLSSVVTLDVWKKFRKQAKEIELLIVGSLLSFRITTLVLAVICVLWLPLIQAFGAGQLFVYIQSMTSYLSPPIFALYTMGYFFERTTEVGAFYGLMFGELLGVARMISDYILTAPGCGEIDSRPGFVKNFHYLHFALVLYAVTCIFIGCTSYLSPRSPIDQLRGLTWWQRHKNRQQKQIGENRKEILDTKKTEKKDGNDVTKDEEEVEVGFLRSSWNFICGIDSSKSPELTEEQQQAMFEKITSLQEKPFWKWFVSINGLICLGVGIAVFAVFR</sequence>
<evidence type="ECO:0000256" key="7">
    <source>
        <dbReference type="SAM" id="Phobius"/>
    </source>
</evidence>
<keyword evidence="3 7" id="KW-0812">Transmembrane</keyword>
<dbReference type="PROSITE" id="PS50283">
    <property type="entry name" value="NA_SOLUT_SYMP_3"/>
    <property type="match status" value="1"/>
</dbReference>
<evidence type="ECO:0000256" key="5">
    <source>
        <dbReference type="ARBA" id="ARBA00023136"/>
    </source>
</evidence>
<feature type="transmembrane region" description="Helical" evidence="7">
    <location>
        <begin position="402"/>
        <end position="426"/>
    </location>
</feature>
<dbReference type="OrthoDB" id="6132759at2759"/>
<reference evidence="8" key="1">
    <citation type="submission" date="2021-10" db="EMBL/GenBank/DDBJ databases">
        <title>Tropical sea cucumber genome reveals ecological adaptation and Cuvierian tubules defense mechanism.</title>
        <authorList>
            <person name="Chen T."/>
        </authorList>
    </citation>
    <scope>NUCLEOTIDE SEQUENCE</scope>
    <source>
        <strain evidence="8">Nanhai2018</strain>
        <tissue evidence="8">Muscle</tissue>
    </source>
</reference>
<feature type="transmembrane region" description="Helical" evidence="7">
    <location>
        <begin position="254"/>
        <end position="272"/>
    </location>
</feature>
<dbReference type="PROSITE" id="PS00456">
    <property type="entry name" value="NA_SOLUT_SYMP_1"/>
    <property type="match status" value="1"/>
</dbReference>
<evidence type="ECO:0000313" key="8">
    <source>
        <dbReference type="EMBL" id="KAJ8027820.1"/>
    </source>
</evidence>
<dbReference type="Gene3D" id="1.20.1730.10">
    <property type="entry name" value="Sodium/glucose cotransporter"/>
    <property type="match status" value="1"/>
</dbReference>
<feature type="transmembrane region" description="Helical" evidence="7">
    <location>
        <begin position="161"/>
        <end position="186"/>
    </location>
</feature>
<dbReference type="EMBL" id="JAIZAY010000015">
    <property type="protein sequence ID" value="KAJ8027820.1"/>
    <property type="molecule type" value="Genomic_DNA"/>
</dbReference>
<comment type="subcellular location">
    <subcellularLocation>
        <location evidence="1">Membrane</location>
        <topology evidence="1">Multi-pass membrane protein</topology>
    </subcellularLocation>
</comment>
<feature type="transmembrane region" description="Helical" evidence="7">
    <location>
        <begin position="127"/>
        <end position="149"/>
    </location>
</feature>
<feature type="transmembrane region" description="Helical" evidence="7">
    <location>
        <begin position="469"/>
        <end position="491"/>
    </location>
</feature>
<feature type="transmembrane region" description="Helical" evidence="7">
    <location>
        <begin position="193"/>
        <end position="213"/>
    </location>
</feature>
<dbReference type="NCBIfam" id="TIGR00813">
    <property type="entry name" value="sss"/>
    <property type="match status" value="1"/>
</dbReference>
<dbReference type="PANTHER" id="PTHR11819:SF196">
    <property type="entry name" value="SODIUM_GLUCOSE COTRANSPORTER 4"/>
    <property type="match status" value="1"/>
</dbReference>
<feature type="transmembrane region" description="Helical" evidence="7">
    <location>
        <begin position="83"/>
        <end position="106"/>
    </location>
</feature>
<feature type="transmembrane region" description="Helical" evidence="7">
    <location>
        <begin position="51"/>
        <end position="71"/>
    </location>
</feature>
<feature type="transmembrane region" description="Helical" evidence="7">
    <location>
        <begin position="293"/>
        <end position="313"/>
    </location>
</feature>
<evidence type="ECO:0000256" key="2">
    <source>
        <dbReference type="ARBA" id="ARBA00006434"/>
    </source>
</evidence>
<protein>
    <submittedName>
        <fullName evidence="8">Sodium/glucose cotransporter 4</fullName>
    </submittedName>
</protein>
<comment type="caution">
    <text evidence="8">The sequence shown here is derived from an EMBL/GenBank/DDBJ whole genome shotgun (WGS) entry which is preliminary data.</text>
</comment>
<dbReference type="Pfam" id="PF00474">
    <property type="entry name" value="SSF"/>
    <property type="match status" value="1"/>
</dbReference>
<dbReference type="Proteomes" id="UP001152320">
    <property type="component" value="Chromosome 15"/>
</dbReference>
<feature type="transmembrane region" description="Helical" evidence="7">
    <location>
        <begin position="629"/>
        <end position="652"/>
    </location>
</feature>
<feature type="transmembrane region" description="Helical" evidence="7">
    <location>
        <begin position="438"/>
        <end position="462"/>
    </location>
</feature>
<feature type="transmembrane region" description="Helical" evidence="7">
    <location>
        <begin position="361"/>
        <end position="390"/>
    </location>
</feature>
<dbReference type="AlphaFoldDB" id="A0A9Q1BJK0"/>
<dbReference type="GO" id="GO:0005412">
    <property type="term" value="F:D-glucose:sodium symporter activity"/>
    <property type="evidence" value="ECO:0007669"/>
    <property type="project" value="TreeGrafter"/>
</dbReference>
<dbReference type="InterPro" id="IPR038377">
    <property type="entry name" value="Na/Glc_symporter_sf"/>
</dbReference>
<dbReference type="FunFam" id="1.20.1730.10:FF:000027">
    <property type="entry name" value="Uncharacterized protein"/>
    <property type="match status" value="1"/>
</dbReference>
<dbReference type="PANTHER" id="PTHR11819">
    <property type="entry name" value="SOLUTE CARRIER FAMILY 5"/>
    <property type="match status" value="1"/>
</dbReference>
<dbReference type="InterPro" id="IPR001734">
    <property type="entry name" value="Na/solute_symporter"/>
</dbReference>
<keyword evidence="9" id="KW-1185">Reference proteome</keyword>
<name>A0A9Q1BJK0_HOLLE</name>
<dbReference type="InterPro" id="IPR018212">
    <property type="entry name" value="Na/solute_symporter_CS"/>
</dbReference>
<keyword evidence="5 7" id="KW-0472">Membrane</keyword>
<organism evidence="8 9">
    <name type="scientific">Holothuria leucospilota</name>
    <name type="common">Black long sea cucumber</name>
    <name type="synonym">Mertensiothuria leucospilota</name>
    <dbReference type="NCBI Taxonomy" id="206669"/>
    <lineage>
        <taxon>Eukaryota</taxon>
        <taxon>Metazoa</taxon>
        <taxon>Echinodermata</taxon>
        <taxon>Eleutherozoa</taxon>
        <taxon>Echinozoa</taxon>
        <taxon>Holothuroidea</taxon>
        <taxon>Aspidochirotacea</taxon>
        <taxon>Aspidochirotida</taxon>
        <taxon>Holothuriidae</taxon>
        <taxon>Holothuria</taxon>
    </lineage>
</organism>
<keyword evidence="4 7" id="KW-1133">Transmembrane helix</keyword>
<feature type="transmembrane region" description="Helical" evidence="7">
    <location>
        <begin position="13"/>
        <end position="30"/>
    </location>
</feature>
<evidence type="ECO:0000256" key="1">
    <source>
        <dbReference type="ARBA" id="ARBA00004141"/>
    </source>
</evidence>
<evidence type="ECO:0000256" key="3">
    <source>
        <dbReference type="ARBA" id="ARBA00022692"/>
    </source>
</evidence>
<evidence type="ECO:0000256" key="6">
    <source>
        <dbReference type="RuleBase" id="RU362091"/>
    </source>
</evidence>
<gene>
    <name evidence="8" type="ORF">HOLleu_29887</name>
</gene>
<comment type="similarity">
    <text evidence="2 6">Belongs to the sodium:solute symporter (SSF) (TC 2.A.21) family.</text>
</comment>